<dbReference type="InterPro" id="IPR032560">
    <property type="entry name" value="DUF4932"/>
</dbReference>
<evidence type="ECO:0000313" key="2">
    <source>
        <dbReference type="Proteomes" id="UP001235513"/>
    </source>
</evidence>
<accession>A0ABT9SK39</accession>
<dbReference type="EMBL" id="JAUSRL010000002">
    <property type="protein sequence ID" value="MDP9959214.1"/>
    <property type="molecule type" value="Genomic_DNA"/>
</dbReference>
<reference evidence="1 2" key="1">
    <citation type="submission" date="2023-07" db="EMBL/GenBank/DDBJ databases">
        <title>Sorghum-associated microbial communities from plants grown in Nebraska, USA.</title>
        <authorList>
            <person name="Schachtman D."/>
        </authorList>
    </citation>
    <scope>NUCLEOTIDE SEQUENCE [LARGE SCALE GENOMIC DNA]</scope>
    <source>
        <strain evidence="1 2">CC351</strain>
    </source>
</reference>
<comment type="caution">
    <text evidence="1">The sequence shown here is derived from an EMBL/GenBank/DDBJ whole genome shotgun (WGS) entry which is preliminary data.</text>
</comment>
<sequence>MGKFLIALILLVCLTTIGKAQYTQRLSSKVQVGVNTNIETYFFAEKLAVEHIGNYVFDNNTTDYSHQPVVYFGFQHFKKYKNEPVILRIAELLRQIRDLLHDNGPILDHLLNQKDFPEEGPLYKGIKAKTDPQVEEHPEAKPMLKELTDSLRSFYSYADVAGFMKANRIFYKKATQEAAKDIKPDSYQYMERWYGQVFPNYMLYISPGMPITPGEGNYRGFGPNILSAKGKIPAMVISSSRMLPLEQNLAAYGHYGFDNPAITSFITGHEIGHTFVNPLLNIYKDQLQANSALYTPELAALVEENNIRGWYVCLIEHLVRLGEIRVALAMKNPNEADRLRRLHIGEYKCVLIPLLEAKITEYEQNRTLYPTFESYLPTLLTYLSSLTPKDINNQVLKYKNYTM</sequence>
<dbReference type="Proteomes" id="UP001235513">
    <property type="component" value="Unassembled WGS sequence"/>
</dbReference>
<evidence type="ECO:0000313" key="1">
    <source>
        <dbReference type="EMBL" id="MDP9959214.1"/>
    </source>
</evidence>
<protein>
    <recommendedName>
        <fullName evidence="3">DUF4932 domain-containing protein</fullName>
    </recommendedName>
</protein>
<keyword evidence="2" id="KW-1185">Reference proteome</keyword>
<gene>
    <name evidence="1" type="ORF">J2T04_001093</name>
</gene>
<evidence type="ECO:0008006" key="3">
    <source>
        <dbReference type="Google" id="ProtNLM"/>
    </source>
</evidence>
<proteinExistence type="predicted"/>
<organism evidence="1 2">
    <name type="scientific">Chryseobacterium lathyri</name>
    <dbReference type="NCBI Taxonomy" id="395933"/>
    <lineage>
        <taxon>Bacteria</taxon>
        <taxon>Pseudomonadati</taxon>
        <taxon>Bacteroidota</taxon>
        <taxon>Flavobacteriia</taxon>
        <taxon>Flavobacteriales</taxon>
        <taxon>Weeksellaceae</taxon>
        <taxon>Chryseobacterium group</taxon>
        <taxon>Chryseobacterium</taxon>
    </lineage>
</organism>
<name>A0ABT9SK39_9FLAO</name>
<dbReference type="Pfam" id="PF16286">
    <property type="entry name" value="DUF4932"/>
    <property type="match status" value="1"/>
</dbReference>
<dbReference type="RefSeq" id="WP_306841848.1">
    <property type="nucleotide sequence ID" value="NZ_JAUSRL010000002.1"/>
</dbReference>